<dbReference type="Pfam" id="PF06938">
    <property type="entry name" value="DUF1285_N"/>
    <property type="match status" value="1"/>
</dbReference>
<keyword evidence="4" id="KW-1185">Reference proteome</keyword>
<feature type="domain" description="DUF1285" evidence="2">
    <location>
        <begin position="95"/>
        <end position="188"/>
    </location>
</feature>
<dbReference type="InterPro" id="IPR048342">
    <property type="entry name" value="DUF1285_C"/>
</dbReference>
<dbReference type="InterPro" id="IPR048341">
    <property type="entry name" value="DUF1285_N"/>
</dbReference>
<dbReference type="Pfam" id="PF21028">
    <property type="entry name" value="DUF1285_C"/>
    <property type="match status" value="1"/>
</dbReference>
<protein>
    <submittedName>
        <fullName evidence="3">DUF1285 domain-containing protein</fullName>
    </submittedName>
</protein>
<reference evidence="3 4" key="1">
    <citation type="submission" date="2021-03" db="EMBL/GenBank/DDBJ databases">
        <title>Complete genome of Parasphingorhabdus_sp.JHSY0214.</title>
        <authorList>
            <person name="Yoo J.H."/>
            <person name="Bae J.W."/>
        </authorList>
    </citation>
    <scope>NUCLEOTIDE SEQUENCE [LARGE SCALE GENOMIC DNA]</scope>
    <source>
        <strain evidence="3 4">JHSY0214</strain>
    </source>
</reference>
<dbReference type="RefSeq" id="WP_207990084.1">
    <property type="nucleotide sequence ID" value="NZ_CP071794.1"/>
</dbReference>
<organism evidence="3 4">
    <name type="scientific">Parasphingorhabdus cellanae</name>
    <dbReference type="NCBI Taxonomy" id="2806553"/>
    <lineage>
        <taxon>Bacteria</taxon>
        <taxon>Pseudomonadati</taxon>
        <taxon>Pseudomonadota</taxon>
        <taxon>Alphaproteobacteria</taxon>
        <taxon>Sphingomonadales</taxon>
        <taxon>Sphingomonadaceae</taxon>
        <taxon>Parasphingorhabdus</taxon>
    </lineage>
</organism>
<evidence type="ECO:0000259" key="1">
    <source>
        <dbReference type="Pfam" id="PF06938"/>
    </source>
</evidence>
<dbReference type="InterPro" id="IPR010707">
    <property type="entry name" value="DUF1285"/>
</dbReference>
<dbReference type="InterPro" id="IPR023361">
    <property type="entry name" value="DUF1285_beta_roll_sf"/>
</dbReference>
<proteinExistence type="predicted"/>
<gene>
    <name evidence="3" type="ORF">J4G78_08465</name>
</gene>
<accession>A0ABX7TAP0</accession>
<feature type="domain" description="DUF1285" evidence="1">
    <location>
        <begin position="27"/>
        <end position="94"/>
    </location>
</feature>
<dbReference type="EMBL" id="CP071794">
    <property type="protein sequence ID" value="QTD57537.1"/>
    <property type="molecule type" value="Genomic_DNA"/>
</dbReference>
<name>A0ABX7TAP0_9SPHN</name>
<evidence type="ECO:0000259" key="2">
    <source>
        <dbReference type="Pfam" id="PF21028"/>
    </source>
</evidence>
<dbReference type="Gene3D" id="3.10.540.10">
    <property type="entry name" value="duf1285 like domain"/>
    <property type="match status" value="1"/>
</dbReference>
<dbReference type="Gene3D" id="2.30.270.10">
    <property type="entry name" value="duf1285 protein"/>
    <property type="match status" value="1"/>
</dbReference>
<sequence>MPYTPPPELASLSLSDIAEMVEAQTLPPVDQWAPTETGDSEMRIAADGTWFHQGSPITRPAMVRAFSTLLRHEKDNSYALVTPYQKLHIQVEDAPFVAVEMESEGEGPSRKLAFRLNTDHLVIADDWHKLSFPKADPKSNGDGRPYLHVRGGLEAVLARPVYYELAEQALADDLDPFGLWSHGAFFPIDKPE</sequence>
<dbReference type="Proteomes" id="UP000663923">
    <property type="component" value="Chromosome"/>
</dbReference>
<evidence type="ECO:0000313" key="3">
    <source>
        <dbReference type="EMBL" id="QTD57537.1"/>
    </source>
</evidence>
<evidence type="ECO:0000313" key="4">
    <source>
        <dbReference type="Proteomes" id="UP000663923"/>
    </source>
</evidence>
<dbReference type="PIRSF" id="PIRSF029557">
    <property type="entry name" value="UCP029557"/>
    <property type="match status" value="1"/>
</dbReference>